<dbReference type="OrthoDB" id="2993351at2759"/>
<dbReference type="Proteomes" id="UP000799444">
    <property type="component" value="Unassembled WGS sequence"/>
</dbReference>
<evidence type="ECO:0000313" key="3">
    <source>
        <dbReference type="Proteomes" id="UP000799444"/>
    </source>
</evidence>
<feature type="domain" description="DUF3669" evidence="1">
    <location>
        <begin position="125"/>
        <end position="150"/>
    </location>
</feature>
<sequence>MDRRRDMNTDESGDSLGNLYLGIKLHILSDQEMSSAKPEELLHRMLSARTAISISSSLAEEYQRIHDGLGQKIFSCIGKGQCGTFVLGTSPVVSHTVTPADLENLDIDTMGTYFTSDYKHRSIAMWLLDFNQCLEFSKDQQGVKKLVDGF</sequence>
<reference evidence="2" key="1">
    <citation type="journal article" date="2020" name="Stud. Mycol.">
        <title>101 Dothideomycetes genomes: a test case for predicting lifestyles and emergence of pathogens.</title>
        <authorList>
            <person name="Haridas S."/>
            <person name="Albert R."/>
            <person name="Binder M."/>
            <person name="Bloem J."/>
            <person name="Labutti K."/>
            <person name="Salamov A."/>
            <person name="Andreopoulos B."/>
            <person name="Baker S."/>
            <person name="Barry K."/>
            <person name="Bills G."/>
            <person name="Bluhm B."/>
            <person name="Cannon C."/>
            <person name="Castanera R."/>
            <person name="Culley D."/>
            <person name="Daum C."/>
            <person name="Ezra D."/>
            <person name="Gonzalez J."/>
            <person name="Henrissat B."/>
            <person name="Kuo A."/>
            <person name="Liang C."/>
            <person name="Lipzen A."/>
            <person name="Lutzoni F."/>
            <person name="Magnuson J."/>
            <person name="Mondo S."/>
            <person name="Nolan M."/>
            <person name="Ohm R."/>
            <person name="Pangilinan J."/>
            <person name="Park H.-J."/>
            <person name="Ramirez L."/>
            <person name="Alfaro M."/>
            <person name="Sun H."/>
            <person name="Tritt A."/>
            <person name="Yoshinaga Y."/>
            <person name="Zwiers L.-H."/>
            <person name="Turgeon B."/>
            <person name="Goodwin S."/>
            <person name="Spatafora J."/>
            <person name="Crous P."/>
            <person name="Grigoriev I."/>
        </authorList>
    </citation>
    <scope>NUCLEOTIDE SEQUENCE</scope>
    <source>
        <strain evidence="2">CBS 125425</strain>
    </source>
</reference>
<gene>
    <name evidence="2" type="ORF">EJ04DRAFT_565732</name>
</gene>
<keyword evidence="3" id="KW-1185">Reference proteome</keyword>
<evidence type="ECO:0000313" key="2">
    <source>
        <dbReference type="EMBL" id="KAF2732746.1"/>
    </source>
</evidence>
<name>A0A9P4QXG9_9PLEO</name>
<evidence type="ECO:0000259" key="1">
    <source>
        <dbReference type="Pfam" id="PF12417"/>
    </source>
</evidence>
<accession>A0A9P4QXG9</accession>
<comment type="caution">
    <text evidence="2">The sequence shown here is derived from an EMBL/GenBank/DDBJ whole genome shotgun (WGS) entry which is preliminary data.</text>
</comment>
<dbReference type="InterPro" id="IPR022137">
    <property type="entry name" value="Znf_prot_DUF3669"/>
</dbReference>
<dbReference type="Pfam" id="PF12417">
    <property type="entry name" value="DUF3669"/>
    <property type="match status" value="1"/>
</dbReference>
<proteinExistence type="predicted"/>
<organism evidence="2 3">
    <name type="scientific">Polyplosphaeria fusca</name>
    <dbReference type="NCBI Taxonomy" id="682080"/>
    <lineage>
        <taxon>Eukaryota</taxon>
        <taxon>Fungi</taxon>
        <taxon>Dikarya</taxon>
        <taxon>Ascomycota</taxon>
        <taxon>Pezizomycotina</taxon>
        <taxon>Dothideomycetes</taxon>
        <taxon>Pleosporomycetidae</taxon>
        <taxon>Pleosporales</taxon>
        <taxon>Tetraplosphaeriaceae</taxon>
        <taxon>Polyplosphaeria</taxon>
    </lineage>
</organism>
<dbReference type="AlphaFoldDB" id="A0A9P4QXG9"/>
<protein>
    <recommendedName>
        <fullName evidence="1">DUF3669 domain-containing protein</fullName>
    </recommendedName>
</protein>
<dbReference type="EMBL" id="ML996172">
    <property type="protein sequence ID" value="KAF2732746.1"/>
    <property type="molecule type" value="Genomic_DNA"/>
</dbReference>